<dbReference type="NCBIfam" id="TIGR01489">
    <property type="entry name" value="DKMTPPase-SF"/>
    <property type="match status" value="1"/>
</dbReference>
<dbReference type="SUPFAM" id="SSF56784">
    <property type="entry name" value="HAD-like"/>
    <property type="match status" value="1"/>
</dbReference>
<comment type="caution">
    <text evidence="5">The sequence shown here is derived from an EMBL/GenBank/DDBJ whole genome shotgun (WGS) entry which is preliminary data.</text>
</comment>
<dbReference type="Gene3D" id="3.40.50.1000">
    <property type="entry name" value="HAD superfamily/HAD-like"/>
    <property type="match status" value="1"/>
</dbReference>
<dbReference type="InterPro" id="IPR036412">
    <property type="entry name" value="HAD-like_sf"/>
</dbReference>
<keyword evidence="2" id="KW-0479">Metal-binding</keyword>
<sequence>MMTSIFLCDFDGTISLKDVTDELLMRFGKEGVVELEEAWEQGEIGSKECMAGQVALLDMNQAQLDNCLADIAIDPAFREFVAFAEAKNIPIQIVSDGLDYAIAKILAYNNIPDMPILANHLVNTGERSWALEFPYSAESCKKKSGNCKCQQSDALYHAYDQIFYVGDGSSDYCVSHEVNLVYAKDKLIQYCENKGIRYQPIHSFSDIIESLS</sequence>
<protein>
    <submittedName>
        <fullName evidence="5">MtnX-like HAD-IB family phosphatase</fullName>
    </submittedName>
</protein>
<reference evidence="6" key="1">
    <citation type="journal article" date="2019" name="Int. J. Syst. Evol. Microbiol.">
        <title>The Global Catalogue of Microorganisms (GCM) 10K type strain sequencing project: providing services to taxonomists for standard genome sequencing and annotation.</title>
        <authorList>
            <consortium name="The Broad Institute Genomics Platform"/>
            <consortium name="The Broad Institute Genome Sequencing Center for Infectious Disease"/>
            <person name="Wu L."/>
            <person name="Ma J."/>
        </authorList>
    </citation>
    <scope>NUCLEOTIDE SEQUENCE [LARGE SCALE GENOMIC DNA]</scope>
    <source>
        <strain evidence="6">JCM 18424</strain>
    </source>
</reference>
<name>A0ABP9N2C8_9GAMM</name>
<evidence type="ECO:0000256" key="1">
    <source>
        <dbReference type="ARBA" id="ARBA00001946"/>
    </source>
</evidence>
<keyword evidence="4" id="KW-0460">Magnesium</keyword>
<dbReference type="Gene3D" id="3.90.1470.20">
    <property type="match status" value="1"/>
</dbReference>
<comment type="cofactor">
    <cofactor evidence="1">
        <name>Mg(2+)</name>
        <dbReference type="ChEBI" id="CHEBI:18420"/>
    </cofactor>
</comment>
<dbReference type="NCBIfam" id="TIGR01488">
    <property type="entry name" value="HAD-SF-IB"/>
    <property type="match status" value="1"/>
</dbReference>
<dbReference type="InterPro" id="IPR006384">
    <property type="entry name" value="HAD_hydro_PyrdxlP_Pase-like"/>
</dbReference>
<dbReference type="EMBL" id="BAABKE010000009">
    <property type="protein sequence ID" value="GAA5103576.1"/>
    <property type="molecule type" value="Genomic_DNA"/>
</dbReference>
<dbReference type="RefSeq" id="WP_245831362.1">
    <property type="nucleotide sequence ID" value="NZ_BAABKE010000009.1"/>
</dbReference>
<dbReference type="Proteomes" id="UP001500631">
    <property type="component" value="Unassembled WGS sequence"/>
</dbReference>
<gene>
    <name evidence="5" type="ORF">GCM10023338_22300</name>
</gene>
<dbReference type="Pfam" id="PF06888">
    <property type="entry name" value="Put_Phosphatase"/>
    <property type="match status" value="1"/>
</dbReference>
<keyword evidence="3" id="KW-0378">Hydrolase</keyword>
<dbReference type="PANTHER" id="PTHR43344:SF21">
    <property type="entry name" value="POLYOL PHOSPHATE PHOSPHATASE PYP1"/>
    <property type="match status" value="1"/>
</dbReference>
<dbReference type="PANTHER" id="PTHR43344">
    <property type="entry name" value="PHOSPHOSERINE PHOSPHATASE"/>
    <property type="match status" value="1"/>
</dbReference>
<evidence type="ECO:0000313" key="5">
    <source>
        <dbReference type="EMBL" id="GAA5103576.1"/>
    </source>
</evidence>
<dbReference type="InterPro" id="IPR023214">
    <property type="entry name" value="HAD_sf"/>
</dbReference>
<proteinExistence type="predicted"/>
<evidence type="ECO:0000313" key="6">
    <source>
        <dbReference type="Proteomes" id="UP001500631"/>
    </source>
</evidence>
<accession>A0ABP9N2C8</accession>
<evidence type="ECO:0000256" key="4">
    <source>
        <dbReference type="ARBA" id="ARBA00022842"/>
    </source>
</evidence>
<dbReference type="InterPro" id="IPR050582">
    <property type="entry name" value="HAD-like_SerB"/>
</dbReference>
<evidence type="ECO:0000256" key="3">
    <source>
        <dbReference type="ARBA" id="ARBA00022801"/>
    </source>
</evidence>
<organism evidence="5 6">
    <name type="scientific">Wohlfahrtiimonas larvae</name>
    <dbReference type="NCBI Taxonomy" id="1157986"/>
    <lineage>
        <taxon>Bacteria</taxon>
        <taxon>Pseudomonadati</taxon>
        <taxon>Pseudomonadota</taxon>
        <taxon>Gammaproteobacteria</taxon>
        <taxon>Cardiobacteriales</taxon>
        <taxon>Ignatzschineriaceae</taxon>
        <taxon>Wohlfahrtiimonas</taxon>
    </lineage>
</organism>
<keyword evidence="6" id="KW-1185">Reference proteome</keyword>
<dbReference type="InterPro" id="IPR016965">
    <property type="entry name" value="Pase_PHOSPHO-typ"/>
</dbReference>
<evidence type="ECO:0000256" key="2">
    <source>
        <dbReference type="ARBA" id="ARBA00022723"/>
    </source>
</evidence>